<feature type="compositionally biased region" description="Low complexity" evidence="1">
    <location>
        <begin position="701"/>
        <end position="710"/>
    </location>
</feature>
<feature type="region of interest" description="Disordered" evidence="1">
    <location>
        <begin position="398"/>
        <end position="432"/>
    </location>
</feature>
<dbReference type="AlphaFoldDB" id="K2S4N4"/>
<evidence type="ECO:0000313" key="3">
    <source>
        <dbReference type="Proteomes" id="UP000007129"/>
    </source>
</evidence>
<dbReference type="Proteomes" id="UP000007129">
    <property type="component" value="Unassembled WGS sequence"/>
</dbReference>
<gene>
    <name evidence="2" type="ORF">MPH_00823</name>
</gene>
<feature type="compositionally biased region" description="Acidic residues" evidence="1">
    <location>
        <begin position="757"/>
        <end position="770"/>
    </location>
</feature>
<feature type="compositionally biased region" description="Basic and acidic residues" evidence="1">
    <location>
        <begin position="741"/>
        <end position="756"/>
    </location>
</feature>
<dbReference type="VEuPathDB" id="FungiDB:MPH_00823"/>
<feature type="compositionally biased region" description="Basic and acidic residues" evidence="1">
    <location>
        <begin position="559"/>
        <end position="576"/>
    </location>
</feature>
<organism evidence="2 3">
    <name type="scientific">Macrophomina phaseolina (strain MS6)</name>
    <name type="common">Charcoal rot fungus</name>
    <dbReference type="NCBI Taxonomy" id="1126212"/>
    <lineage>
        <taxon>Eukaryota</taxon>
        <taxon>Fungi</taxon>
        <taxon>Dikarya</taxon>
        <taxon>Ascomycota</taxon>
        <taxon>Pezizomycotina</taxon>
        <taxon>Dothideomycetes</taxon>
        <taxon>Dothideomycetes incertae sedis</taxon>
        <taxon>Botryosphaeriales</taxon>
        <taxon>Botryosphaeriaceae</taxon>
        <taxon>Macrophomina</taxon>
    </lineage>
</organism>
<proteinExistence type="predicted"/>
<protein>
    <submittedName>
        <fullName evidence="2">Uncharacterized protein</fullName>
    </submittedName>
</protein>
<accession>K2S4N4</accession>
<reference evidence="2 3" key="1">
    <citation type="journal article" date="2012" name="BMC Genomics">
        <title>Tools to kill: Genome of one of the most destructive plant pathogenic fungi Macrophomina phaseolina.</title>
        <authorList>
            <person name="Islam M.S."/>
            <person name="Haque M.S."/>
            <person name="Islam M.M."/>
            <person name="Emdad E.M."/>
            <person name="Halim A."/>
            <person name="Hossen Q.M.M."/>
            <person name="Hossain M.Z."/>
            <person name="Ahmed B."/>
            <person name="Rahim S."/>
            <person name="Rahman M.S."/>
            <person name="Alam M.M."/>
            <person name="Hou S."/>
            <person name="Wan X."/>
            <person name="Saito J.A."/>
            <person name="Alam M."/>
        </authorList>
    </citation>
    <scope>NUCLEOTIDE SEQUENCE [LARGE SCALE GENOMIC DNA]</scope>
    <source>
        <strain evidence="2 3">MS6</strain>
    </source>
</reference>
<evidence type="ECO:0000256" key="1">
    <source>
        <dbReference type="SAM" id="MobiDB-lite"/>
    </source>
</evidence>
<name>K2S4N4_MACPH</name>
<feature type="region of interest" description="Disordered" evidence="1">
    <location>
        <begin position="527"/>
        <end position="585"/>
    </location>
</feature>
<dbReference type="InParanoid" id="K2S4N4"/>
<sequence length="787" mass="88641">MTYTDLANGQWLDMSNQDPDDFMFNAPHLQTAVEQQFNPPSAYRQQAGSTAATNNATFLQSSPQVGFSPQGQQQFGSNQALYQPSLSQQMGTMPNGQQPFGHRHLNYDMQQVFNSNQTAYRPTYNQPVNVPHNWYHGNSQQRDFGSQVSNMPYPVQMPFGQPTRNHQPVTQHQPWNLQHPVQPSVHQHHMSRLPQVQQQLAPQQVPLGRKQQHADLALEIRRQLTPQQVNKIHNDFRRMPPQQQAPLLDRGLDPVMFSCYNQATKILEQRSTLQMATVPQLMPAIVPAQQPVTTTQPAVGTQDFPISVDDEEDQRRAALPRNAFPKQDAPPAQEVPPRQEAFPVQEEFPTQEELPFDDPFRDPYMFEELFPEFSFDERTASAQETSPTPENAIIQEASPLQQTTTLPTPPATTATTTATTTPAPQPAASSKPKALDITSRVYVESDRPCEGDVAYPAFCTMNWMNMHSEHFRFNRVAKSHRFYVLDSANADGQSWYCISVLDGSKMYHWELNAQLEALDKAKAEAEAQRLAGRKNRREANEEKNSRKRKASEPTPASNDHGDEKEGSERKRIKMEGGESMDPLLNFSREPAAAPSTDMVMAEATPLENQTGNDDEAGLARVGSVQLEDTTNEDDDQHEEADNYECQLDIDMNPVAQSGPRPQVSDLFAFLFEPEELTEEADHTEDQTEGSQAEEEPKHEPMVQPVQQQVEQSDEQPEERWVGQSDEQPEKQPEDDLEDEFDRAIKEAMESVEKGDAAEEDAAAEGIDGPEGEPVCDSHSESEWSEEE</sequence>
<feature type="compositionally biased region" description="Acidic residues" evidence="1">
    <location>
        <begin position="629"/>
        <end position="642"/>
    </location>
</feature>
<comment type="caution">
    <text evidence="2">The sequence shown here is derived from an EMBL/GenBank/DDBJ whole genome shotgun (WGS) entry which is preliminary data.</text>
</comment>
<dbReference type="HOGENOM" id="CLU_356415_0_0_1"/>
<feature type="region of interest" description="Disordered" evidence="1">
    <location>
        <begin position="607"/>
        <end position="787"/>
    </location>
</feature>
<evidence type="ECO:0000313" key="2">
    <source>
        <dbReference type="EMBL" id="EKG21903.1"/>
    </source>
</evidence>
<dbReference type="EMBL" id="AHHD01000035">
    <property type="protein sequence ID" value="EKG21903.1"/>
    <property type="molecule type" value="Genomic_DNA"/>
</dbReference>